<feature type="domain" description="Sulfotransferase" evidence="1">
    <location>
        <begin position="65"/>
        <end position="114"/>
    </location>
</feature>
<dbReference type="Gene3D" id="3.40.50.300">
    <property type="entry name" value="P-loop containing nucleotide triphosphate hydrolases"/>
    <property type="match status" value="1"/>
</dbReference>
<evidence type="ECO:0000313" key="3">
    <source>
        <dbReference type="RefSeq" id="XP_018007441.2"/>
    </source>
</evidence>
<organism evidence="2 3">
    <name type="scientific">Hyalella azteca</name>
    <name type="common">Amphipod</name>
    <dbReference type="NCBI Taxonomy" id="294128"/>
    <lineage>
        <taxon>Eukaryota</taxon>
        <taxon>Metazoa</taxon>
        <taxon>Ecdysozoa</taxon>
        <taxon>Arthropoda</taxon>
        <taxon>Crustacea</taxon>
        <taxon>Multicrustacea</taxon>
        <taxon>Malacostraca</taxon>
        <taxon>Eumalacostraca</taxon>
        <taxon>Peracarida</taxon>
        <taxon>Amphipoda</taxon>
        <taxon>Senticaudata</taxon>
        <taxon>Talitrida</taxon>
        <taxon>Talitroidea</taxon>
        <taxon>Hyalellidae</taxon>
        <taxon>Hyalella</taxon>
    </lineage>
</organism>
<dbReference type="GeneID" id="108665219"/>
<accession>A0A8B7N0T9</accession>
<dbReference type="Proteomes" id="UP000694843">
    <property type="component" value="Unplaced"/>
</dbReference>
<dbReference type="AlphaFoldDB" id="A0A8B7N0T9"/>
<dbReference type="OrthoDB" id="6504732at2759"/>
<evidence type="ECO:0000313" key="2">
    <source>
        <dbReference type="Proteomes" id="UP000694843"/>
    </source>
</evidence>
<dbReference type="InterPro" id="IPR000863">
    <property type="entry name" value="Sulfotransferase_dom"/>
</dbReference>
<reference evidence="3" key="1">
    <citation type="submission" date="2025-08" db="UniProtKB">
        <authorList>
            <consortium name="RefSeq"/>
        </authorList>
    </citation>
    <scope>IDENTIFICATION</scope>
    <source>
        <tissue evidence="3">Whole organism</tissue>
    </source>
</reference>
<dbReference type="SUPFAM" id="SSF52540">
    <property type="entry name" value="P-loop containing nucleoside triphosphate hydrolases"/>
    <property type="match status" value="1"/>
</dbReference>
<proteinExistence type="predicted"/>
<keyword evidence="2" id="KW-1185">Reference proteome</keyword>
<dbReference type="Pfam" id="PF00685">
    <property type="entry name" value="Sulfotransfer_1"/>
    <property type="match status" value="1"/>
</dbReference>
<evidence type="ECO:0000259" key="1">
    <source>
        <dbReference type="Pfam" id="PF00685"/>
    </source>
</evidence>
<dbReference type="InterPro" id="IPR027417">
    <property type="entry name" value="P-loop_NTPase"/>
</dbReference>
<dbReference type="RefSeq" id="XP_018007441.2">
    <property type="nucleotide sequence ID" value="XM_018151952.2"/>
</dbReference>
<dbReference type="KEGG" id="hazt:108665219"/>
<name>A0A8B7N0T9_HYAAZ</name>
<dbReference type="GO" id="GO:0008146">
    <property type="term" value="F:sulfotransferase activity"/>
    <property type="evidence" value="ECO:0007669"/>
    <property type="project" value="InterPro"/>
</dbReference>
<protein>
    <submittedName>
        <fullName evidence="3">Uncharacterized protein LOC108665219</fullName>
    </submittedName>
</protein>
<sequence>MLKLPLKVSSGHTAHDLDAATQRRVSRHRPGDFQDVVMLQPGGWVMLRRYLKLHQKISSFQFRADDVVVMTFPKCGTTWCQEIVWNMRNNPNLDNPDADHALFIRSPFLEVDMLTRGSPTTDLTAPRRQAFFKGIEIYSVVPDFENGFMIEVLIHDESFHIYCIT</sequence>
<gene>
    <name evidence="3" type="primary">LOC108665219</name>
</gene>